<keyword evidence="3" id="KW-1185">Reference proteome</keyword>
<accession>A0AAN8IXJ9</accession>
<dbReference type="SMART" id="SM00028">
    <property type="entry name" value="TPR"/>
    <property type="match status" value="2"/>
</dbReference>
<gene>
    <name evidence="2" type="ORF">SNE40_021464</name>
</gene>
<evidence type="ECO:0000256" key="1">
    <source>
        <dbReference type="PROSITE-ProRule" id="PRU00339"/>
    </source>
</evidence>
<feature type="repeat" description="TPR" evidence="1">
    <location>
        <begin position="55"/>
        <end position="88"/>
    </location>
</feature>
<sequence>MEDQNEKTFYEAEYLESHGQEKEAFDKYSDFIEQMLSVVKQDDENVNLKIRSKLALAYNNRGYLRYLKVDFDEAIVDYTAGLKFDPKMHFSYYNRGLIHYRLGRFEEAIQDMKKCVKLKPDFEPAQQCLKQSIIDNYNKQHKES</sequence>
<name>A0AAN8IXJ9_PATCE</name>
<evidence type="ECO:0000313" key="3">
    <source>
        <dbReference type="Proteomes" id="UP001347796"/>
    </source>
</evidence>
<proteinExistence type="predicted"/>
<comment type="caution">
    <text evidence="2">The sequence shown here is derived from an EMBL/GenBank/DDBJ whole genome shotgun (WGS) entry which is preliminary data.</text>
</comment>
<dbReference type="SUPFAM" id="SSF48452">
    <property type="entry name" value="TPR-like"/>
    <property type="match status" value="1"/>
</dbReference>
<dbReference type="Proteomes" id="UP001347796">
    <property type="component" value="Unassembled WGS sequence"/>
</dbReference>
<dbReference type="PANTHER" id="PTHR47059">
    <property type="entry name" value="TETRATRICOPEPTIDE REPEAT PROTEIN 32"/>
    <property type="match status" value="1"/>
</dbReference>
<dbReference type="PROSITE" id="PS50005">
    <property type="entry name" value="TPR"/>
    <property type="match status" value="2"/>
</dbReference>
<dbReference type="EMBL" id="JAZGQO010000018">
    <property type="protein sequence ID" value="KAK6167432.1"/>
    <property type="molecule type" value="Genomic_DNA"/>
</dbReference>
<protein>
    <recommendedName>
        <fullName evidence="4">Tetratricopeptide repeat protein 32</fullName>
    </recommendedName>
</protein>
<dbReference type="Gene3D" id="1.25.40.10">
    <property type="entry name" value="Tetratricopeptide repeat domain"/>
    <property type="match status" value="1"/>
</dbReference>
<dbReference type="InterPro" id="IPR019734">
    <property type="entry name" value="TPR_rpt"/>
</dbReference>
<organism evidence="2 3">
    <name type="scientific">Patella caerulea</name>
    <name type="common">Rayed Mediterranean limpet</name>
    <dbReference type="NCBI Taxonomy" id="87958"/>
    <lineage>
        <taxon>Eukaryota</taxon>
        <taxon>Metazoa</taxon>
        <taxon>Spiralia</taxon>
        <taxon>Lophotrochozoa</taxon>
        <taxon>Mollusca</taxon>
        <taxon>Gastropoda</taxon>
        <taxon>Patellogastropoda</taxon>
        <taxon>Patelloidea</taxon>
        <taxon>Patellidae</taxon>
        <taxon>Patella</taxon>
    </lineage>
</organism>
<evidence type="ECO:0008006" key="4">
    <source>
        <dbReference type="Google" id="ProtNLM"/>
    </source>
</evidence>
<feature type="repeat" description="TPR" evidence="1">
    <location>
        <begin position="89"/>
        <end position="122"/>
    </location>
</feature>
<reference evidence="2 3" key="1">
    <citation type="submission" date="2024-01" db="EMBL/GenBank/DDBJ databases">
        <title>The genome of the rayed Mediterranean limpet Patella caerulea (Linnaeus, 1758).</title>
        <authorList>
            <person name="Anh-Thu Weber A."/>
            <person name="Halstead-Nussloch G."/>
        </authorList>
    </citation>
    <scope>NUCLEOTIDE SEQUENCE [LARGE SCALE GENOMIC DNA]</scope>
    <source>
        <strain evidence="2">AATW-2023a</strain>
        <tissue evidence="2">Whole specimen</tissue>
    </source>
</reference>
<dbReference type="Pfam" id="PF00515">
    <property type="entry name" value="TPR_1"/>
    <property type="match status" value="1"/>
</dbReference>
<evidence type="ECO:0000313" key="2">
    <source>
        <dbReference type="EMBL" id="KAK6167432.1"/>
    </source>
</evidence>
<dbReference type="AlphaFoldDB" id="A0AAN8IXJ9"/>
<dbReference type="PANTHER" id="PTHR47059:SF1">
    <property type="entry name" value="TETRATRICOPEPTIDE REPEAT PROTEIN 32"/>
    <property type="match status" value="1"/>
</dbReference>
<dbReference type="PROSITE" id="PS50293">
    <property type="entry name" value="TPR_REGION"/>
    <property type="match status" value="1"/>
</dbReference>
<dbReference type="InterPro" id="IPR011990">
    <property type="entry name" value="TPR-like_helical_dom_sf"/>
</dbReference>
<keyword evidence="1" id="KW-0802">TPR repeat</keyword>